<dbReference type="PANTHER" id="PTHR33146">
    <property type="entry name" value="ENDONUCLEASE 4"/>
    <property type="match status" value="1"/>
</dbReference>
<evidence type="ECO:0000256" key="5">
    <source>
        <dbReference type="ARBA" id="ARBA00023157"/>
    </source>
</evidence>
<dbReference type="Pfam" id="PF02265">
    <property type="entry name" value="S1-P1_nuclease"/>
    <property type="match status" value="1"/>
</dbReference>
<gene>
    <name evidence="8" type="ORF">E5988_08565</name>
</gene>
<dbReference type="PANTHER" id="PTHR33146:SF26">
    <property type="entry name" value="ENDONUCLEASE 4"/>
    <property type="match status" value="1"/>
</dbReference>
<proteinExistence type="predicted"/>
<dbReference type="Proteomes" id="UP000308038">
    <property type="component" value="Unassembled WGS sequence"/>
</dbReference>
<dbReference type="RefSeq" id="WP_125944755.1">
    <property type="nucleotide sequence ID" value="NZ_SSTI01000005.1"/>
</dbReference>
<dbReference type="Gene3D" id="1.10.575.10">
    <property type="entry name" value="P1 Nuclease"/>
    <property type="match status" value="1"/>
</dbReference>
<keyword evidence="7" id="KW-0732">Signal</keyword>
<keyword evidence="2" id="KW-0479">Metal-binding</keyword>
<evidence type="ECO:0000256" key="1">
    <source>
        <dbReference type="ARBA" id="ARBA00022722"/>
    </source>
</evidence>
<accession>A0ABY2QHN4</accession>
<keyword evidence="9" id="KW-1185">Reference proteome</keyword>
<evidence type="ECO:0000313" key="9">
    <source>
        <dbReference type="Proteomes" id="UP000308038"/>
    </source>
</evidence>
<feature type="chain" id="PRO_5045109823" evidence="7">
    <location>
        <begin position="25"/>
        <end position="277"/>
    </location>
</feature>
<evidence type="ECO:0000256" key="3">
    <source>
        <dbReference type="ARBA" id="ARBA00022759"/>
    </source>
</evidence>
<sequence>MRAAMFTRILITAGALLAAFPALAWGANGHRITGAIAEQNLSGLAKANVQLLIGSETLAEAATWPDDMKSDPAPFWQKTASPWHYVTVAHGDAYKASMAPPEGDAITALGAFTATLQDPAASIEDKRTALRFVVHIIGDLHQPLHVGRGNDRGGNDTPVAFFNRPTNLHSLWDSGLIEQKQLSFSEYASFLSRAITPEDVIAWSDPRPDTWMTESVKLREQIYPQDPKLSWSYAYQHRSALDGRLKQAGIRIASYLNWLFSPGAPDKSPHSSSTIAE</sequence>
<comment type="caution">
    <text evidence="8">The sequence shown here is derived from an EMBL/GenBank/DDBJ whole genome shotgun (WGS) entry which is preliminary data.</text>
</comment>
<name>A0ABY2QHN4_9SPHN</name>
<keyword evidence="5" id="KW-1015">Disulfide bond</keyword>
<dbReference type="InterPro" id="IPR008947">
    <property type="entry name" value="PLipase_C/P1_nuclease_dom_sf"/>
</dbReference>
<evidence type="ECO:0000313" key="8">
    <source>
        <dbReference type="EMBL" id="THG40215.1"/>
    </source>
</evidence>
<keyword evidence="4" id="KW-0378">Hydrolase</keyword>
<keyword evidence="1" id="KW-0540">Nuclease</keyword>
<dbReference type="CDD" id="cd11010">
    <property type="entry name" value="S1-P1_nuclease"/>
    <property type="match status" value="1"/>
</dbReference>
<dbReference type="InterPro" id="IPR003154">
    <property type="entry name" value="S1/P1nuclease"/>
</dbReference>
<feature type="signal peptide" evidence="7">
    <location>
        <begin position="1"/>
        <end position="24"/>
    </location>
</feature>
<evidence type="ECO:0000256" key="4">
    <source>
        <dbReference type="ARBA" id="ARBA00022801"/>
    </source>
</evidence>
<organism evidence="8 9">
    <name type="scientific">Sphingomonas olei</name>
    <dbReference type="NCBI Taxonomy" id="1886787"/>
    <lineage>
        <taxon>Bacteria</taxon>
        <taxon>Pseudomonadati</taxon>
        <taxon>Pseudomonadota</taxon>
        <taxon>Alphaproteobacteria</taxon>
        <taxon>Sphingomonadales</taxon>
        <taxon>Sphingomonadaceae</taxon>
        <taxon>Sphingomonas</taxon>
    </lineage>
</organism>
<dbReference type="SUPFAM" id="SSF48537">
    <property type="entry name" value="Phospholipase C/P1 nuclease"/>
    <property type="match status" value="1"/>
</dbReference>
<evidence type="ECO:0000256" key="7">
    <source>
        <dbReference type="SAM" id="SignalP"/>
    </source>
</evidence>
<dbReference type="EMBL" id="SSTI01000005">
    <property type="protein sequence ID" value="THG40215.1"/>
    <property type="molecule type" value="Genomic_DNA"/>
</dbReference>
<reference evidence="8 9" key="1">
    <citation type="submission" date="2019-04" db="EMBL/GenBank/DDBJ databases">
        <title>Microbes associate with the intestines of laboratory mice.</title>
        <authorList>
            <person name="Navarre W."/>
            <person name="Wong E."/>
            <person name="Huang K.C."/>
            <person name="Tropini C."/>
            <person name="Ng K."/>
            <person name="Yu B."/>
        </authorList>
    </citation>
    <scope>NUCLEOTIDE SEQUENCE [LARGE SCALE GENOMIC DNA]</scope>
    <source>
        <strain evidence="8 9">NM83_B4-11</strain>
    </source>
</reference>
<evidence type="ECO:0000256" key="2">
    <source>
        <dbReference type="ARBA" id="ARBA00022723"/>
    </source>
</evidence>
<evidence type="ECO:0000256" key="6">
    <source>
        <dbReference type="ARBA" id="ARBA00023180"/>
    </source>
</evidence>
<keyword evidence="3" id="KW-0255">Endonuclease</keyword>
<keyword evidence="6" id="KW-0325">Glycoprotein</keyword>
<protein>
    <submittedName>
        <fullName evidence="8">S1/P1 Nuclease</fullName>
    </submittedName>
</protein>